<feature type="transmembrane region" description="Helical" evidence="1">
    <location>
        <begin position="13"/>
        <end position="31"/>
    </location>
</feature>
<dbReference type="Proteomes" id="UP001054945">
    <property type="component" value="Unassembled WGS sequence"/>
</dbReference>
<keyword evidence="1" id="KW-0472">Membrane</keyword>
<protein>
    <submittedName>
        <fullName evidence="2">Uncharacterized protein</fullName>
    </submittedName>
</protein>
<name>A0AAV4Y058_CAEEX</name>
<sequence>MCNRVGQVWETTYIVPCFYAVLIESLPFSLIKMVRLVKFALDFIILEKDLHFLPIQNGVSNAYAWKKYALYCRCRRELSYSPVKEHWLCFLDLS</sequence>
<keyword evidence="3" id="KW-1185">Reference proteome</keyword>
<organism evidence="2 3">
    <name type="scientific">Caerostris extrusa</name>
    <name type="common">Bark spider</name>
    <name type="synonym">Caerostris bankana</name>
    <dbReference type="NCBI Taxonomy" id="172846"/>
    <lineage>
        <taxon>Eukaryota</taxon>
        <taxon>Metazoa</taxon>
        <taxon>Ecdysozoa</taxon>
        <taxon>Arthropoda</taxon>
        <taxon>Chelicerata</taxon>
        <taxon>Arachnida</taxon>
        <taxon>Araneae</taxon>
        <taxon>Araneomorphae</taxon>
        <taxon>Entelegynae</taxon>
        <taxon>Araneoidea</taxon>
        <taxon>Araneidae</taxon>
        <taxon>Caerostris</taxon>
    </lineage>
</organism>
<gene>
    <name evidence="2" type="ORF">CEXT_779471</name>
</gene>
<dbReference type="AlphaFoldDB" id="A0AAV4Y058"/>
<comment type="caution">
    <text evidence="2">The sequence shown here is derived from an EMBL/GenBank/DDBJ whole genome shotgun (WGS) entry which is preliminary data.</text>
</comment>
<keyword evidence="1" id="KW-0812">Transmembrane</keyword>
<evidence type="ECO:0000313" key="3">
    <source>
        <dbReference type="Proteomes" id="UP001054945"/>
    </source>
</evidence>
<reference evidence="2 3" key="1">
    <citation type="submission" date="2021-06" db="EMBL/GenBank/DDBJ databases">
        <title>Caerostris extrusa draft genome.</title>
        <authorList>
            <person name="Kono N."/>
            <person name="Arakawa K."/>
        </authorList>
    </citation>
    <scope>NUCLEOTIDE SEQUENCE [LARGE SCALE GENOMIC DNA]</scope>
</reference>
<evidence type="ECO:0000313" key="2">
    <source>
        <dbReference type="EMBL" id="GIY99704.1"/>
    </source>
</evidence>
<keyword evidence="1" id="KW-1133">Transmembrane helix</keyword>
<proteinExistence type="predicted"/>
<accession>A0AAV4Y058</accession>
<dbReference type="EMBL" id="BPLR01001078">
    <property type="protein sequence ID" value="GIY99704.1"/>
    <property type="molecule type" value="Genomic_DNA"/>
</dbReference>
<evidence type="ECO:0000256" key="1">
    <source>
        <dbReference type="SAM" id="Phobius"/>
    </source>
</evidence>